<dbReference type="Pfam" id="PF12680">
    <property type="entry name" value="SnoaL_2"/>
    <property type="match status" value="1"/>
</dbReference>
<dbReference type="Proteomes" id="UP000436006">
    <property type="component" value="Unassembled WGS sequence"/>
</dbReference>
<comment type="caution">
    <text evidence="2">The sequence shown here is derived from an EMBL/GenBank/DDBJ whole genome shotgun (WGS) entry which is preliminary data.</text>
</comment>
<name>A0A7K1SR64_9BACT</name>
<dbReference type="Gene3D" id="3.10.450.50">
    <property type="match status" value="2"/>
</dbReference>
<proteinExistence type="predicted"/>
<keyword evidence="3" id="KW-1185">Reference proteome</keyword>
<accession>A0A7K1SR64</accession>
<dbReference type="AlphaFoldDB" id="A0A7K1SR64"/>
<protein>
    <recommendedName>
        <fullName evidence="1">SnoaL-like domain-containing protein</fullName>
    </recommendedName>
</protein>
<dbReference type="EMBL" id="WPIN01000038">
    <property type="protein sequence ID" value="MVM36304.1"/>
    <property type="molecule type" value="Genomic_DNA"/>
</dbReference>
<dbReference type="PANTHER" id="PTHR38436:SF1">
    <property type="entry name" value="ESTER CYCLASE"/>
    <property type="match status" value="1"/>
</dbReference>
<dbReference type="GO" id="GO:0030638">
    <property type="term" value="P:polyketide metabolic process"/>
    <property type="evidence" value="ECO:0007669"/>
    <property type="project" value="InterPro"/>
</dbReference>
<reference evidence="2 3" key="1">
    <citation type="submission" date="2019-12" db="EMBL/GenBank/DDBJ databases">
        <title>Spirosoma sp. HMF4905 genome sequencing and assembly.</title>
        <authorList>
            <person name="Kang H."/>
            <person name="Cha I."/>
            <person name="Kim H."/>
            <person name="Joh K."/>
        </authorList>
    </citation>
    <scope>NUCLEOTIDE SEQUENCE [LARGE SCALE GENOMIC DNA]</scope>
    <source>
        <strain evidence="2 3">HMF4905</strain>
    </source>
</reference>
<sequence>MQQEAINKSIIRDFYRRAVSQGDIDFAKEIIADDYIQHSPMVKPGKEGLLEALAYMKQMPKPASTSTPFLRLIAEGEYVVTNMSFGWGDKQKVVVDLFKFRNGQVAEHWDAIEDQPETTQNGHTMMDGPLPSEENDHVAENKALVADFYEQVYINRQPGLLSNFVATNLIQHIPEIENGITGLEAYLRGQADQVIIEKVDHIIGEGDFVVVQAEGKLASKTATFYTIFRLNEGRIVEQWGVKQVSL</sequence>
<dbReference type="SUPFAM" id="SSF54427">
    <property type="entry name" value="NTF2-like"/>
    <property type="match status" value="2"/>
</dbReference>
<feature type="domain" description="SnoaL-like" evidence="1">
    <location>
        <begin position="11"/>
        <end position="108"/>
    </location>
</feature>
<evidence type="ECO:0000313" key="3">
    <source>
        <dbReference type="Proteomes" id="UP000436006"/>
    </source>
</evidence>
<gene>
    <name evidence="2" type="ORF">GO755_40240</name>
</gene>
<dbReference type="PANTHER" id="PTHR38436">
    <property type="entry name" value="POLYKETIDE CYCLASE SNOAL-LIKE DOMAIN"/>
    <property type="match status" value="1"/>
</dbReference>
<dbReference type="InterPro" id="IPR032710">
    <property type="entry name" value="NTF2-like_dom_sf"/>
</dbReference>
<dbReference type="InterPro" id="IPR037401">
    <property type="entry name" value="SnoaL-like"/>
</dbReference>
<dbReference type="InterPro" id="IPR009959">
    <property type="entry name" value="Cyclase_SnoaL-like"/>
</dbReference>
<evidence type="ECO:0000313" key="2">
    <source>
        <dbReference type="EMBL" id="MVM36304.1"/>
    </source>
</evidence>
<evidence type="ECO:0000259" key="1">
    <source>
        <dbReference type="Pfam" id="PF12680"/>
    </source>
</evidence>
<organism evidence="2 3">
    <name type="scientific">Spirosoma arboris</name>
    <dbReference type="NCBI Taxonomy" id="2682092"/>
    <lineage>
        <taxon>Bacteria</taxon>
        <taxon>Pseudomonadati</taxon>
        <taxon>Bacteroidota</taxon>
        <taxon>Cytophagia</taxon>
        <taxon>Cytophagales</taxon>
        <taxon>Cytophagaceae</taxon>
        <taxon>Spirosoma</taxon>
    </lineage>
</organism>